<dbReference type="EMBL" id="QGKX02002183">
    <property type="protein sequence ID" value="KAF3487767.1"/>
    <property type="molecule type" value="Genomic_DNA"/>
</dbReference>
<dbReference type="Proteomes" id="UP000712600">
    <property type="component" value="Unassembled WGS sequence"/>
</dbReference>
<feature type="region of interest" description="Disordered" evidence="1">
    <location>
        <begin position="1"/>
        <end position="55"/>
    </location>
</feature>
<name>A0A8S9N2X1_BRACR</name>
<sequence length="96" mass="10321">MDTRQKDKEKEKEKDMNPGDRTPKGQAQRSWASVTVAGRGNGGAESARGSSESERLPDRLGWLGLMVSPWVKPISVSLLANEPGLCPTGTRVVKGS</sequence>
<proteinExistence type="predicted"/>
<accession>A0A8S9N2X1</accession>
<organism evidence="2 3">
    <name type="scientific">Brassica cretica</name>
    <name type="common">Mustard</name>
    <dbReference type="NCBI Taxonomy" id="69181"/>
    <lineage>
        <taxon>Eukaryota</taxon>
        <taxon>Viridiplantae</taxon>
        <taxon>Streptophyta</taxon>
        <taxon>Embryophyta</taxon>
        <taxon>Tracheophyta</taxon>
        <taxon>Spermatophyta</taxon>
        <taxon>Magnoliopsida</taxon>
        <taxon>eudicotyledons</taxon>
        <taxon>Gunneridae</taxon>
        <taxon>Pentapetalae</taxon>
        <taxon>rosids</taxon>
        <taxon>malvids</taxon>
        <taxon>Brassicales</taxon>
        <taxon>Brassicaceae</taxon>
        <taxon>Brassiceae</taxon>
        <taxon>Brassica</taxon>
    </lineage>
</organism>
<dbReference type="AlphaFoldDB" id="A0A8S9N2X1"/>
<protein>
    <submittedName>
        <fullName evidence="2">Uncharacterized protein</fullName>
    </submittedName>
</protein>
<gene>
    <name evidence="2" type="ORF">F2Q69_00052783</name>
</gene>
<evidence type="ECO:0000313" key="3">
    <source>
        <dbReference type="Proteomes" id="UP000712600"/>
    </source>
</evidence>
<reference evidence="2" key="1">
    <citation type="submission" date="2019-12" db="EMBL/GenBank/DDBJ databases">
        <title>Genome sequencing and annotation of Brassica cretica.</title>
        <authorList>
            <person name="Studholme D.J."/>
            <person name="Sarris P."/>
        </authorList>
    </citation>
    <scope>NUCLEOTIDE SEQUENCE</scope>
    <source>
        <strain evidence="2">PFS-109/04</strain>
        <tissue evidence="2">Leaf</tissue>
    </source>
</reference>
<evidence type="ECO:0000256" key="1">
    <source>
        <dbReference type="SAM" id="MobiDB-lite"/>
    </source>
</evidence>
<feature type="compositionally biased region" description="Basic and acidic residues" evidence="1">
    <location>
        <begin position="1"/>
        <end position="23"/>
    </location>
</feature>
<comment type="caution">
    <text evidence="2">The sequence shown here is derived from an EMBL/GenBank/DDBJ whole genome shotgun (WGS) entry which is preliminary data.</text>
</comment>
<evidence type="ECO:0000313" key="2">
    <source>
        <dbReference type="EMBL" id="KAF3487767.1"/>
    </source>
</evidence>